<organism evidence="2 3">
    <name type="scientific">Parascaris equorum</name>
    <name type="common">Equine roundworm</name>
    <dbReference type="NCBI Taxonomy" id="6256"/>
    <lineage>
        <taxon>Eukaryota</taxon>
        <taxon>Metazoa</taxon>
        <taxon>Ecdysozoa</taxon>
        <taxon>Nematoda</taxon>
        <taxon>Chromadorea</taxon>
        <taxon>Rhabditida</taxon>
        <taxon>Spirurina</taxon>
        <taxon>Ascaridomorpha</taxon>
        <taxon>Ascaridoidea</taxon>
        <taxon>Ascarididae</taxon>
        <taxon>Parascaris</taxon>
    </lineage>
</organism>
<dbReference type="AlphaFoldDB" id="A0A914RND0"/>
<sequence length="81" mass="9662">MENYNIPSRANDRNHKHQLSQRRDIRIKELVNTNRAHNIDLLMTSFTHITELTFLITPLQRNIKGIRIWTIHSKNLNMMLA</sequence>
<proteinExistence type="predicted"/>
<evidence type="ECO:0000256" key="1">
    <source>
        <dbReference type="SAM" id="MobiDB-lite"/>
    </source>
</evidence>
<evidence type="ECO:0000313" key="2">
    <source>
        <dbReference type="Proteomes" id="UP000887564"/>
    </source>
</evidence>
<protein>
    <submittedName>
        <fullName evidence="3">Uncharacterized protein</fullName>
    </submittedName>
</protein>
<accession>A0A914RND0</accession>
<dbReference type="WBParaSite" id="PEQ_0000340001-mRNA-1">
    <property type="protein sequence ID" value="PEQ_0000340001-mRNA-1"/>
    <property type="gene ID" value="PEQ_0000340001"/>
</dbReference>
<name>A0A914RND0_PAREQ</name>
<keyword evidence="2" id="KW-1185">Reference proteome</keyword>
<feature type="region of interest" description="Disordered" evidence="1">
    <location>
        <begin position="1"/>
        <end position="21"/>
    </location>
</feature>
<reference evidence="3" key="1">
    <citation type="submission" date="2022-11" db="UniProtKB">
        <authorList>
            <consortium name="WormBaseParasite"/>
        </authorList>
    </citation>
    <scope>IDENTIFICATION</scope>
</reference>
<evidence type="ECO:0000313" key="3">
    <source>
        <dbReference type="WBParaSite" id="PEQ_0000340001-mRNA-1"/>
    </source>
</evidence>
<dbReference type="Proteomes" id="UP000887564">
    <property type="component" value="Unplaced"/>
</dbReference>